<keyword evidence="2" id="KW-1185">Reference proteome</keyword>
<feature type="non-terminal residue" evidence="1">
    <location>
        <position position="1"/>
    </location>
</feature>
<dbReference type="SUPFAM" id="SSF53822">
    <property type="entry name" value="Periplasmic binding protein-like I"/>
    <property type="match status" value="1"/>
</dbReference>
<dbReference type="GO" id="GO:0007165">
    <property type="term" value="P:signal transduction"/>
    <property type="evidence" value="ECO:0007669"/>
    <property type="project" value="TreeGrafter"/>
</dbReference>
<dbReference type="PANTHER" id="PTHR44755">
    <property type="entry name" value="NATRIURETIC PEPTIDE RECEPTOR 3-RELATED"/>
    <property type="match status" value="1"/>
</dbReference>
<dbReference type="AlphaFoldDB" id="A0A8S3ZFQ7"/>
<dbReference type="GO" id="GO:0038023">
    <property type="term" value="F:signaling receptor activity"/>
    <property type="evidence" value="ECO:0007669"/>
    <property type="project" value="TreeGrafter"/>
</dbReference>
<dbReference type="OrthoDB" id="10065302at2759"/>
<sequence>ARFWNTPVITAGATAIDFYLYKNTTYSTLTRVGPANLQGCMEFIEAILAHHQWRRFKALYNSVGQDDNLFAFSHLLTEYLHYHMSYVYPKISMDIYKLDSRLSDDIGDVLKKEVSTGFS</sequence>
<evidence type="ECO:0000313" key="2">
    <source>
        <dbReference type="Proteomes" id="UP000678393"/>
    </source>
</evidence>
<dbReference type="PANTHER" id="PTHR44755:SF11">
    <property type="entry name" value="ATRIAL NATRIURETIC PEPTIDE RECEPTOR 3 ISOFORM X1"/>
    <property type="match status" value="1"/>
</dbReference>
<proteinExistence type="predicted"/>
<accession>A0A8S3ZFQ7</accession>
<organism evidence="1 2">
    <name type="scientific">Candidula unifasciata</name>
    <dbReference type="NCBI Taxonomy" id="100452"/>
    <lineage>
        <taxon>Eukaryota</taxon>
        <taxon>Metazoa</taxon>
        <taxon>Spiralia</taxon>
        <taxon>Lophotrochozoa</taxon>
        <taxon>Mollusca</taxon>
        <taxon>Gastropoda</taxon>
        <taxon>Heterobranchia</taxon>
        <taxon>Euthyneura</taxon>
        <taxon>Panpulmonata</taxon>
        <taxon>Eupulmonata</taxon>
        <taxon>Stylommatophora</taxon>
        <taxon>Helicina</taxon>
        <taxon>Helicoidea</taxon>
        <taxon>Geomitridae</taxon>
        <taxon>Candidula</taxon>
    </lineage>
</organism>
<dbReference type="Gene3D" id="3.40.50.2300">
    <property type="match status" value="1"/>
</dbReference>
<evidence type="ECO:0000313" key="1">
    <source>
        <dbReference type="EMBL" id="CAG5128247.1"/>
    </source>
</evidence>
<reference evidence="1" key="1">
    <citation type="submission" date="2021-04" db="EMBL/GenBank/DDBJ databases">
        <authorList>
            <consortium name="Molecular Ecology Group"/>
        </authorList>
    </citation>
    <scope>NUCLEOTIDE SEQUENCE</scope>
</reference>
<comment type="caution">
    <text evidence="1">The sequence shown here is derived from an EMBL/GenBank/DDBJ whole genome shotgun (WGS) entry which is preliminary data.</text>
</comment>
<dbReference type="InterPro" id="IPR052612">
    <property type="entry name" value="ANP_Clearance_Receptor"/>
</dbReference>
<dbReference type="GO" id="GO:0017046">
    <property type="term" value="F:peptide hormone binding"/>
    <property type="evidence" value="ECO:0007669"/>
    <property type="project" value="TreeGrafter"/>
</dbReference>
<gene>
    <name evidence="1" type="ORF">CUNI_LOCUS13805</name>
</gene>
<dbReference type="Proteomes" id="UP000678393">
    <property type="component" value="Unassembled WGS sequence"/>
</dbReference>
<protein>
    <submittedName>
        <fullName evidence="1">Uncharacterized protein</fullName>
    </submittedName>
</protein>
<name>A0A8S3ZFQ7_9EUPU</name>
<dbReference type="EMBL" id="CAJHNH020002993">
    <property type="protein sequence ID" value="CAG5128247.1"/>
    <property type="molecule type" value="Genomic_DNA"/>
</dbReference>
<dbReference type="InterPro" id="IPR028082">
    <property type="entry name" value="Peripla_BP_I"/>
</dbReference>
<feature type="non-terminal residue" evidence="1">
    <location>
        <position position="119"/>
    </location>
</feature>